<organism evidence="2 3">
    <name type="scientific">Idiomarina aquatica</name>
    <dbReference type="NCBI Taxonomy" id="1327752"/>
    <lineage>
        <taxon>Bacteria</taxon>
        <taxon>Pseudomonadati</taxon>
        <taxon>Pseudomonadota</taxon>
        <taxon>Gammaproteobacteria</taxon>
        <taxon>Alteromonadales</taxon>
        <taxon>Idiomarinaceae</taxon>
        <taxon>Idiomarina</taxon>
    </lineage>
</organism>
<dbReference type="OrthoDB" id="9801056at2"/>
<protein>
    <submittedName>
        <fullName evidence="2">Nucleoside-diphosphate-sugar epimerase</fullName>
    </submittedName>
</protein>
<comment type="caution">
    <text evidence="2">The sequence shown here is derived from an EMBL/GenBank/DDBJ whole genome shotgun (WGS) entry which is preliminary data.</text>
</comment>
<name>A0A4R6PNT3_9GAMM</name>
<dbReference type="SUPFAM" id="SSF51735">
    <property type="entry name" value="NAD(P)-binding Rossmann-fold domains"/>
    <property type="match status" value="1"/>
</dbReference>
<keyword evidence="3" id="KW-1185">Reference proteome</keyword>
<gene>
    <name evidence="2" type="ORF">DEU29_102146</name>
</gene>
<evidence type="ECO:0000259" key="1">
    <source>
        <dbReference type="Pfam" id="PF01370"/>
    </source>
</evidence>
<dbReference type="Pfam" id="PF01370">
    <property type="entry name" value="Epimerase"/>
    <property type="match status" value="1"/>
</dbReference>
<evidence type="ECO:0000313" key="2">
    <source>
        <dbReference type="EMBL" id="TDP40246.1"/>
    </source>
</evidence>
<dbReference type="AlphaFoldDB" id="A0A4R6PNT3"/>
<feature type="domain" description="NAD-dependent epimerase/dehydratase" evidence="1">
    <location>
        <begin position="4"/>
        <end position="213"/>
    </location>
</feature>
<evidence type="ECO:0000313" key="3">
    <source>
        <dbReference type="Proteomes" id="UP000295531"/>
    </source>
</evidence>
<proteinExistence type="predicted"/>
<sequence length="319" mass="35340">MKNVAVIGGSGFIGTRLCQRLSEQDNVSFSILDIAPSAGFPQLVIPCDVTQPAQLSDALKGKDCIINLSAEHKDNVQPIQRYYDVNVQGAENVCQAARDNDIQHIIFTSSVAIYGLVEQETFEDGDINYFNHYGQSKYEAEQVYLKWLEEDKDNRTLTIIRPTVVFGEGNRGNVYNLLKQISSGNFIMIGDGTNKKSLAYVENVAAFIQHRLSFDGSLEVFNYADKPDLPVNELVTIANQALDKKPSKLRLPYALGMLGGYGFDLLAKVTGREFPISSVRVKKFCATTQFGSKYRDATGFTPPVDLPAALSKTIQNEFK</sequence>
<dbReference type="Proteomes" id="UP000295531">
    <property type="component" value="Unassembled WGS sequence"/>
</dbReference>
<reference evidence="2 3" key="1">
    <citation type="submission" date="2019-03" db="EMBL/GenBank/DDBJ databases">
        <title>Freshwater and sediment microbial communities from various areas in North America, analyzing microbe dynamics in response to fracking.</title>
        <authorList>
            <person name="Lamendella R."/>
        </authorList>
    </citation>
    <scope>NUCLEOTIDE SEQUENCE [LARGE SCALE GENOMIC DNA]</scope>
    <source>
        <strain evidence="2 3">18_TX</strain>
    </source>
</reference>
<dbReference type="PANTHER" id="PTHR43245">
    <property type="entry name" value="BIFUNCTIONAL POLYMYXIN RESISTANCE PROTEIN ARNA"/>
    <property type="match status" value="1"/>
</dbReference>
<accession>A0A4R6PNT3</accession>
<dbReference type="RefSeq" id="WP_133538707.1">
    <property type="nucleotide sequence ID" value="NZ_SNXI01000002.1"/>
</dbReference>
<dbReference type="InterPro" id="IPR050177">
    <property type="entry name" value="Lipid_A_modif_metabolic_enz"/>
</dbReference>
<dbReference type="InterPro" id="IPR036291">
    <property type="entry name" value="NAD(P)-bd_dom_sf"/>
</dbReference>
<dbReference type="PANTHER" id="PTHR43245:SF13">
    <property type="entry name" value="UDP-D-APIOSE_UDP-D-XYLOSE SYNTHASE 2"/>
    <property type="match status" value="1"/>
</dbReference>
<dbReference type="InterPro" id="IPR001509">
    <property type="entry name" value="Epimerase_deHydtase"/>
</dbReference>
<dbReference type="Gene3D" id="3.40.50.720">
    <property type="entry name" value="NAD(P)-binding Rossmann-like Domain"/>
    <property type="match status" value="1"/>
</dbReference>
<dbReference type="EMBL" id="SNXI01000002">
    <property type="protein sequence ID" value="TDP40246.1"/>
    <property type="molecule type" value="Genomic_DNA"/>
</dbReference>